<keyword evidence="6" id="KW-0175">Coiled coil</keyword>
<dbReference type="PATRIC" id="fig|1560201.3.peg.1268"/>
<evidence type="ECO:0000256" key="5">
    <source>
        <dbReference type="ARBA" id="ARBA00024335"/>
    </source>
</evidence>
<gene>
    <name evidence="7" type="ORF">NG42_05940</name>
    <name evidence="8" type="ORF">NG43_04320</name>
</gene>
<proteinExistence type="inferred from homology"/>
<dbReference type="InterPro" id="IPR012842">
    <property type="entry name" value="T3SS_SctL/SctL2"/>
</dbReference>
<dbReference type="STRING" id="1560201.NG42_05940"/>
<dbReference type="AlphaFoldDB" id="A0A0L7TH51"/>
<dbReference type="Pfam" id="PF06188">
    <property type="entry name" value="HrpE"/>
    <property type="match status" value="1"/>
</dbReference>
<keyword evidence="4" id="KW-0653">Protein transport</keyword>
<comment type="subcellular location">
    <subcellularLocation>
        <location evidence="1">Cytoplasm</location>
    </subcellularLocation>
</comment>
<comment type="similarity">
    <text evidence="5">Belongs to the SctL stator family.</text>
</comment>
<dbReference type="EMBL" id="JRXF01000004">
    <property type="protein sequence ID" value="KOC94682.1"/>
    <property type="molecule type" value="Genomic_DNA"/>
</dbReference>
<protein>
    <recommendedName>
        <fullName evidence="11">Type III secretion system protein</fullName>
    </recommendedName>
</protein>
<dbReference type="Proteomes" id="UP000037088">
    <property type="component" value="Unassembled WGS sequence"/>
</dbReference>
<dbReference type="OrthoDB" id="6631671at2"/>
<dbReference type="Proteomes" id="UP000036851">
    <property type="component" value="Unassembled WGS sequence"/>
</dbReference>
<comment type="caution">
    <text evidence="8">The sequence shown here is derived from an EMBL/GenBank/DDBJ whole genome shotgun (WGS) entry which is preliminary data.</text>
</comment>
<dbReference type="RefSeq" id="WP_052898352.1">
    <property type="nucleotide sequence ID" value="NZ_JRXE01000006.1"/>
</dbReference>
<evidence type="ECO:0000313" key="10">
    <source>
        <dbReference type="Proteomes" id="UP000037088"/>
    </source>
</evidence>
<dbReference type="GO" id="GO:0005737">
    <property type="term" value="C:cytoplasm"/>
    <property type="evidence" value="ECO:0007669"/>
    <property type="project" value="UniProtKB-SubCell"/>
</dbReference>
<dbReference type="GO" id="GO:0030254">
    <property type="term" value="P:protein secretion by the type III secretion system"/>
    <property type="evidence" value="ECO:0007669"/>
    <property type="project" value="InterPro"/>
</dbReference>
<evidence type="ECO:0000256" key="2">
    <source>
        <dbReference type="ARBA" id="ARBA00022448"/>
    </source>
</evidence>
<dbReference type="NCBIfam" id="TIGR02499">
    <property type="entry name" value="HrpE_YscL_not"/>
    <property type="match status" value="1"/>
</dbReference>
<dbReference type="Gene3D" id="1.20.5.2950">
    <property type="match status" value="1"/>
</dbReference>
<organism evidence="8 9">
    <name type="scientific">Winslowiella iniecta</name>
    <dbReference type="NCBI Taxonomy" id="1560201"/>
    <lineage>
        <taxon>Bacteria</taxon>
        <taxon>Pseudomonadati</taxon>
        <taxon>Pseudomonadota</taxon>
        <taxon>Gammaproteobacteria</taxon>
        <taxon>Enterobacterales</taxon>
        <taxon>Erwiniaceae</taxon>
        <taxon>Winslowiella</taxon>
    </lineage>
</organism>
<keyword evidence="10" id="KW-1185">Reference proteome</keyword>
<evidence type="ECO:0000313" key="7">
    <source>
        <dbReference type="EMBL" id="KOC91378.1"/>
    </source>
</evidence>
<keyword evidence="2" id="KW-0813">Transport</keyword>
<accession>A0A0L7TH51</accession>
<evidence type="ECO:0000313" key="9">
    <source>
        <dbReference type="Proteomes" id="UP000036851"/>
    </source>
</evidence>
<name>A0A0L7TH51_9GAMM</name>
<evidence type="ECO:0000256" key="6">
    <source>
        <dbReference type="SAM" id="Coils"/>
    </source>
</evidence>
<evidence type="ECO:0000256" key="1">
    <source>
        <dbReference type="ARBA" id="ARBA00004496"/>
    </source>
</evidence>
<keyword evidence="3" id="KW-0963">Cytoplasm</keyword>
<dbReference type="InterPro" id="IPR009335">
    <property type="entry name" value="T3SS_HrpE/ATPase_suE"/>
</dbReference>
<evidence type="ECO:0000256" key="4">
    <source>
        <dbReference type="ARBA" id="ARBA00022927"/>
    </source>
</evidence>
<evidence type="ECO:0008006" key="11">
    <source>
        <dbReference type="Google" id="ProtNLM"/>
    </source>
</evidence>
<dbReference type="EMBL" id="JRXE01000006">
    <property type="protein sequence ID" value="KOC91378.1"/>
    <property type="molecule type" value="Genomic_DNA"/>
</dbReference>
<reference evidence="9 10" key="1">
    <citation type="journal article" date="2015" name="Int. J. Syst. Evol. Microbiol.">
        <title>Erwinia iniecta sp. nov., isolated from Russian wheat aphids (Diuraphis noxia).</title>
        <authorList>
            <person name="Campillo T."/>
            <person name="Luna E."/>
            <person name="Portier P."/>
            <person name="Fischer-Le Saux M."/>
            <person name="Lapitan N."/>
            <person name="Tisserat N.A."/>
            <person name="Leach J.E."/>
        </authorList>
    </citation>
    <scope>NUCLEOTIDE SEQUENCE [LARGE SCALE GENOMIC DNA]</scope>
    <source>
        <strain evidence="7 10">B120</strain>
        <strain evidence="8 9">B149</strain>
    </source>
</reference>
<feature type="coiled-coil region" evidence="6">
    <location>
        <begin position="28"/>
        <end position="59"/>
    </location>
</feature>
<sequence length="199" mass="22861">MWTLRKITLLNGNEPPALLLRAEQIVRHQQAEAILAAAQQQAQQILAAAQQQAEQTIAQQREQCENQFWQQAETVFSDWQQQREQDEQQLVTLAGQLLNQAMGQLLHDFTPEQRFRALLQQLLRQHPRQQQATLYCNGRQREAIETWLAQQPQLSWQLSSDEQLTADQLRLVTGQGELHIGWSSLCQQLAPAPIVAEQN</sequence>
<evidence type="ECO:0000313" key="8">
    <source>
        <dbReference type="EMBL" id="KOC94682.1"/>
    </source>
</evidence>
<evidence type="ECO:0000256" key="3">
    <source>
        <dbReference type="ARBA" id="ARBA00022490"/>
    </source>
</evidence>